<evidence type="ECO:0000313" key="3">
    <source>
        <dbReference type="Proteomes" id="UP000313359"/>
    </source>
</evidence>
<keyword evidence="3" id="KW-1185">Reference proteome</keyword>
<sequence>MEVGCACSVGPYVTDRCSMRPPLRRVTVQTIGGAEGTTRMPASAQEQSYILPAWRFMLHHRELWQPLNAAKTTNTKARCTPIQHAATAVPSRRENPGLPSKGGNNISLRWNREIGRARRKSTVPIPPRRDSSPRNAAKVAQWHQPSIPSTARPQVQRKVKSTDVGSTEPNVSIAHDQAPQ</sequence>
<dbReference type="AlphaFoldDB" id="A0A5C2S9T3"/>
<reference evidence="2" key="1">
    <citation type="journal article" date="2018" name="Genome Biol. Evol.">
        <title>Genomics and development of Lentinus tigrinus, a white-rot wood-decaying mushroom with dimorphic fruiting bodies.</title>
        <authorList>
            <person name="Wu B."/>
            <person name="Xu Z."/>
            <person name="Knudson A."/>
            <person name="Carlson A."/>
            <person name="Chen N."/>
            <person name="Kovaka S."/>
            <person name="LaButti K."/>
            <person name="Lipzen A."/>
            <person name="Pennachio C."/>
            <person name="Riley R."/>
            <person name="Schakwitz W."/>
            <person name="Umezawa K."/>
            <person name="Ohm R.A."/>
            <person name="Grigoriev I.V."/>
            <person name="Nagy L.G."/>
            <person name="Gibbons J."/>
            <person name="Hibbett D."/>
        </authorList>
    </citation>
    <scope>NUCLEOTIDE SEQUENCE [LARGE SCALE GENOMIC DNA]</scope>
    <source>
        <strain evidence="2">ALCF2SS1-6</strain>
    </source>
</reference>
<proteinExistence type="predicted"/>
<organism evidence="2 3">
    <name type="scientific">Lentinus tigrinus ALCF2SS1-6</name>
    <dbReference type="NCBI Taxonomy" id="1328759"/>
    <lineage>
        <taxon>Eukaryota</taxon>
        <taxon>Fungi</taxon>
        <taxon>Dikarya</taxon>
        <taxon>Basidiomycota</taxon>
        <taxon>Agaricomycotina</taxon>
        <taxon>Agaricomycetes</taxon>
        <taxon>Polyporales</taxon>
        <taxon>Polyporaceae</taxon>
        <taxon>Lentinus</taxon>
    </lineage>
</organism>
<dbReference type="Proteomes" id="UP000313359">
    <property type="component" value="Unassembled WGS sequence"/>
</dbReference>
<evidence type="ECO:0000313" key="2">
    <source>
        <dbReference type="EMBL" id="RPD58096.1"/>
    </source>
</evidence>
<feature type="region of interest" description="Disordered" evidence="1">
    <location>
        <begin position="87"/>
        <end position="180"/>
    </location>
</feature>
<gene>
    <name evidence="2" type="ORF">L227DRAFT_602161</name>
</gene>
<name>A0A5C2S9T3_9APHY</name>
<dbReference type="EMBL" id="ML122277">
    <property type="protein sequence ID" value="RPD58096.1"/>
    <property type="molecule type" value="Genomic_DNA"/>
</dbReference>
<accession>A0A5C2S9T3</accession>
<protein>
    <submittedName>
        <fullName evidence="2">Uncharacterized protein</fullName>
    </submittedName>
</protein>
<evidence type="ECO:0000256" key="1">
    <source>
        <dbReference type="SAM" id="MobiDB-lite"/>
    </source>
</evidence>
<feature type="compositionally biased region" description="Polar residues" evidence="1">
    <location>
        <begin position="143"/>
        <end position="153"/>
    </location>
</feature>